<evidence type="ECO:0000313" key="2">
    <source>
        <dbReference type="Proteomes" id="UP001595851"/>
    </source>
</evidence>
<evidence type="ECO:0000313" key="1">
    <source>
        <dbReference type="EMBL" id="MFC4012599.1"/>
    </source>
</evidence>
<sequence>MAGTHTTSPADSDLLCQPISKEEAAAQSAALDRVLEHLTTAGIHAELIKRRTDQCALKLYSNGETLWHPPELIVYADAGRRIATVTIGPRSGSYAVELAGVGPGNQPLADRVEFVPAAKPQHVGLLVAQNTGAPK</sequence>
<name>A0ABV8GKA6_9ACTN</name>
<dbReference type="Proteomes" id="UP001595851">
    <property type="component" value="Unassembled WGS sequence"/>
</dbReference>
<gene>
    <name evidence="1" type="ORF">ACFOY2_35580</name>
</gene>
<accession>A0ABV8GKA6</accession>
<protein>
    <submittedName>
        <fullName evidence="1">Uncharacterized protein</fullName>
    </submittedName>
</protein>
<reference evidence="2" key="1">
    <citation type="journal article" date="2019" name="Int. J. Syst. Evol. Microbiol.">
        <title>The Global Catalogue of Microorganisms (GCM) 10K type strain sequencing project: providing services to taxonomists for standard genome sequencing and annotation.</title>
        <authorList>
            <consortium name="The Broad Institute Genomics Platform"/>
            <consortium name="The Broad Institute Genome Sequencing Center for Infectious Disease"/>
            <person name="Wu L."/>
            <person name="Ma J."/>
        </authorList>
    </citation>
    <scope>NUCLEOTIDE SEQUENCE [LARGE SCALE GENOMIC DNA]</scope>
    <source>
        <strain evidence="2">TBRC 1276</strain>
    </source>
</reference>
<proteinExistence type="predicted"/>
<dbReference type="RefSeq" id="WP_379532500.1">
    <property type="nucleotide sequence ID" value="NZ_JBHSBI010000022.1"/>
</dbReference>
<dbReference type="EMBL" id="JBHSBI010000022">
    <property type="protein sequence ID" value="MFC4012599.1"/>
    <property type="molecule type" value="Genomic_DNA"/>
</dbReference>
<organism evidence="1 2">
    <name type="scientific">Nonomuraea purpurea</name>
    <dbReference type="NCBI Taxonomy" id="1849276"/>
    <lineage>
        <taxon>Bacteria</taxon>
        <taxon>Bacillati</taxon>
        <taxon>Actinomycetota</taxon>
        <taxon>Actinomycetes</taxon>
        <taxon>Streptosporangiales</taxon>
        <taxon>Streptosporangiaceae</taxon>
        <taxon>Nonomuraea</taxon>
    </lineage>
</organism>
<comment type="caution">
    <text evidence="1">The sequence shown here is derived from an EMBL/GenBank/DDBJ whole genome shotgun (WGS) entry which is preliminary data.</text>
</comment>
<keyword evidence="2" id="KW-1185">Reference proteome</keyword>